<accession>A0A193LLB1</accession>
<organism evidence="12 13">
    <name type="scientific">Woeseia oceani</name>
    <dbReference type="NCBI Taxonomy" id="1548547"/>
    <lineage>
        <taxon>Bacteria</taxon>
        <taxon>Pseudomonadati</taxon>
        <taxon>Pseudomonadota</taxon>
        <taxon>Gammaproteobacteria</taxon>
        <taxon>Woeseiales</taxon>
        <taxon>Woeseiaceae</taxon>
        <taxon>Woeseia</taxon>
    </lineage>
</organism>
<comment type="caution">
    <text evidence="9">Lacks conserved residue(s) required for the propagation of feature annotation.</text>
</comment>
<dbReference type="GO" id="GO:0006508">
    <property type="term" value="P:proteolysis"/>
    <property type="evidence" value="ECO:0007669"/>
    <property type="project" value="UniProtKB-KW"/>
</dbReference>
<evidence type="ECO:0000256" key="9">
    <source>
        <dbReference type="HAMAP-Rule" id="MF_00161"/>
    </source>
</evidence>
<evidence type="ECO:0000256" key="11">
    <source>
        <dbReference type="RuleBase" id="RU004181"/>
    </source>
</evidence>
<comment type="similarity">
    <text evidence="1 9 11">Belongs to the peptidase A8 family.</text>
</comment>
<dbReference type="AlphaFoldDB" id="A0A193LLB1"/>
<keyword evidence="5 9" id="KW-0064">Aspartyl protease</keyword>
<feature type="transmembrane region" description="Helical" evidence="9">
    <location>
        <begin position="58"/>
        <end position="78"/>
    </location>
</feature>
<keyword evidence="6 9" id="KW-0378">Hydrolase</keyword>
<dbReference type="GO" id="GO:0005886">
    <property type="term" value="C:plasma membrane"/>
    <property type="evidence" value="ECO:0007669"/>
    <property type="project" value="UniProtKB-SubCell"/>
</dbReference>
<dbReference type="UniPathway" id="UPA00665"/>
<dbReference type="STRING" id="1548547.BA177_11330"/>
<comment type="subcellular location">
    <subcellularLocation>
        <location evidence="9">Cell membrane</location>
        <topology evidence="9">Multi-pass membrane protein</topology>
    </subcellularLocation>
</comment>
<evidence type="ECO:0000256" key="1">
    <source>
        <dbReference type="ARBA" id="ARBA00006139"/>
    </source>
</evidence>
<reference evidence="12 13" key="1">
    <citation type="submission" date="2016-06" db="EMBL/GenBank/DDBJ databases">
        <title>Complete genome sequence of a deep-branching marine Gamma Proteobacterium Woeseia oceani type strain XK5.</title>
        <authorList>
            <person name="Mu D."/>
            <person name="Du Z."/>
        </authorList>
    </citation>
    <scope>NUCLEOTIDE SEQUENCE [LARGE SCALE GENOMIC DNA]</scope>
    <source>
        <strain evidence="12 13">XK5</strain>
    </source>
</reference>
<comment type="catalytic activity">
    <reaction evidence="9 10">
        <text>Release of signal peptides from bacterial membrane prolipoproteins. Hydrolyzes -Xaa-Yaa-Zaa-|-(S,diacylglyceryl)Cys-, in which Xaa is hydrophobic (preferably Leu), and Yaa (Ala or Ser) and Zaa (Gly or Ala) have small, neutral side chains.</text>
        <dbReference type="EC" id="3.4.23.36"/>
    </reaction>
</comment>
<evidence type="ECO:0000256" key="4">
    <source>
        <dbReference type="ARBA" id="ARBA00022692"/>
    </source>
</evidence>
<dbReference type="Pfam" id="PF01252">
    <property type="entry name" value="Peptidase_A8"/>
    <property type="match status" value="1"/>
</dbReference>
<dbReference type="GO" id="GO:0004190">
    <property type="term" value="F:aspartic-type endopeptidase activity"/>
    <property type="evidence" value="ECO:0007669"/>
    <property type="project" value="UniProtKB-UniRule"/>
</dbReference>
<evidence type="ECO:0000256" key="8">
    <source>
        <dbReference type="ARBA" id="ARBA00023136"/>
    </source>
</evidence>
<feature type="transmembrane region" description="Helical" evidence="9">
    <location>
        <begin position="126"/>
        <end position="147"/>
    </location>
</feature>
<dbReference type="EC" id="3.4.23.36" evidence="9"/>
<keyword evidence="8 9" id="KW-0472">Membrane</keyword>
<comment type="function">
    <text evidence="9 10">This protein specifically catalyzes the removal of signal peptides from prolipoproteins.</text>
</comment>
<feature type="active site" evidence="9">
    <location>
        <position position="112"/>
    </location>
</feature>
<evidence type="ECO:0000313" key="13">
    <source>
        <dbReference type="Proteomes" id="UP000092695"/>
    </source>
</evidence>
<keyword evidence="4 9" id="KW-0812">Transmembrane</keyword>
<dbReference type="KEGG" id="woc:BA177_11330"/>
<evidence type="ECO:0000256" key="6">
    <source>
        <dbReference type="ARBA" id="ARBA00022801"/>
    </source>
</evidence>
<dbReference type="EMBL" id="CP016268">
    <property type="protein sequence ID" value="ANO53179.1"/>
    <property type="molecule type" value="Genomic_DNA"/>
</dbReference>
<dbReference type="HAMAP" id="MF_00161">
    <property type="entry name" value="LspA"/>
    <property type="match status" value="1"/>
</dbReference>
<dbReference type="PANTHER" id="PTHR33695">
    <property type="entry name" value="LIPOPROTEIN SIGNAL PEPTIDASE"/>
    <property type="match status" value="1"/>
</dbReference>
<proteinExistence type="inferred from homology"/>
<dbReference type="InterPro" id="IPR001872">
    <property type="entry name" value="Peptidase_A8"/>
</dbReference>
<dbReference type="Proteomes" id="UP000092695">
    <property type="component" value="Chromosome"/>
</dbReference>
<keyword evidence="13" id="KW-1185">Reference proteome</keyword>
<dbReference type="PROSITE" id="PS00855">
    <property type="entry name" value="SPASE_II"/>
    <property type="match status" value="1"/>
</dbReference>
<evidence type="ECO:0000256" key="2">
    <source>
        <dbReference type="ARBA" id="ARBA00022475"/>
    </source>
</evidence>
<gene>
    <name evidence="9" type="primary">lspA</name>
    <name evidence="12" type="ORF">BA177_11330</name>
</gene>
<keyword evidence="7 9" id="KW-1133">Transmembrane helix</keyword>
<evidence type="ECO:0000256" key="5">
    <source>
        <dbReference type="ARBA" id="ARBA00022750"/>
    </source>
</evidence>
<evidence type="ECO:0000313" key="12">
    <source>
        <dbReference type="EMBL" id="ANO53179.1"/>
    </source>
</evidence>
<protein>
    <recommendedName>
        <fullName evidence="9">Lipoprotein signal peptidase</fullName>
        <ecNumber evidence="9">3.4.23.36</ecNumber>
    </recommendedName>
    <alternativeName>
        <fullName evidence="9">Prolipoprotein signal peptidase</fullName>
    </alternativeName>
    <alternativeName>
        <fullName evidence="9">Signal peptidase II</fullName>
        <shortName evidence="9">SPase II</shortName>
    </alternativeName>
</protein>
<keyword evidence="3 9" id="KW-0645">Protease</keyword>
<feature type="active site" evidence="9">
    <location>
        <position position="130"/>
    </location>
</feature>
<name>A0A193LLB1_9GAMM</name>
<dbReference type="PRINTS" id="PR00781">
    <property type="entry name" value="LIPOSIGPTASE"/>
</dbReference>
<comment type="pathway">
    <text evidence="9">Protein modification; lipoprotein biosynthesis (signal peptide cleavage).</text>
</comment>
<keyword evidence="2 9" id="KW-1003">Cell membrane</keyword>
<feature type="transmembrane region" description="Helical" evidence="9">
    <location>
        <begin position="85"/>
        <end position="102"/>
    </location>
</feature>
<dbReference type="PANTHER" id="PTHR33695:SF1">
    <property type="entry name" value="LIPOPROTEIN SIGNAL PEPTIDASE"/>
    <property type="match status" value="1"/>
</dbReference>
<evidence type="ECO:0000256" key="3">
    <source>
        <dbReference type="ARBA" id="ARBA00022670"/>
    </source>
</evidence>
<dbReference type="NCBIfam" id="TIGR00077">
    <property type="entry name" value="lspA"/>
    <property type="match status" value="1"/>
</dbReference>
<evidence type="ECO:0000256" key="10">
    <source>
        <dbReference type="RuleBase" id="RU000594"/>
    </source>
</evidence>
<sequence>MLLALVVVILDQVSKWLILEHVPLYSKSALLSFVNITHQQNPGAAFSFLADAGGWQRWFFTVLAAAVSVFIAAWLWRLRKERQAVLAWGLALVLGGAIGNLIDRVRLGYVVDFIQVMIAGWPFPSFNVADSAITVGAVLLIVDAFFFSGRQQRTEEEGPAE</sequence>
<evidence type="ECO:0000256" key="7">
    <source>
        <dbReference type="ARBA" id="ARBA00022989"/>
    </source>
</evidence>